<dbReference type="PANTHER" id="PTHR20938:SF0">
    <property type="entry name" value="INTEGRATOR COMPLEX SUBUNIT 4"/>
    <property type="match status" value="1"/>
</dbReference>
<protein>
    <recommendedName>
        <fullName evidence="3">Integrator complex subunit 4/Protein SIEL C-terminal Ig-like domain-containing protein</fullName>
    </recommendedName>
</protein>
<feature type="domain" description="Integrator complex subunit 4/Protein SIEL C-terminal Ig-like" evidence="3">
    <location>
        <begin position="877"/>
        <end position="1014"/>
    </location>
</feature>
<evidence type="ECO:0000256" key="1">
    <source>
        <dbReference type="ARBA" id="ARBA00004123"/>
    </source>
</evidence>
<reference evidence="4 5" key="1">
    <citation type="submission" date="2015-12" db="EMBL/GenBank/DDBJ databases">
        <title>Draft genome of the nematode, Onchocerca flexuosa.</title>
        <authorList>
            <person name="Mitreva M."/>
        </authorList>
    </citation>
    <scope>NUCLEOTIDE SEQUENCE [LARGE SCALE GENOMIC DNA]</scope>
    <source>
        <strain evidence="4">Red Deer</strain>
    </source>
</reference>
<proteinExistence type="predicted"/>
<organism evidence="4 5">
    <name type="scientific">Onchocerca flexuosa</name>
    <dbReference type="NCBI Taxonomy" id="387005"/>
    <lineage>
        <taxon>Eukaryota</taxon>
        <taxon>Metazoa</taxon>
        <taxon>Ecdysozoa</taxon>
        <taxon>Nematoda</taxon>
        <taxon>Chromadorea</taxon>
        <taxon>Rhabditida</taxon>
        <taxon>Spirurina</taxon>
        <taxon>Spiruromorpha</taxon>
        <taxon>Filarioidea</taxon>
        <taxon>Onchocercidae</taxon>
        <taxon>Onchocerca</taxon>
    </lineage>
</organism>
<evidence type="ECO:0000259" key="3">
    <source>
        <dbReference type="Pfam" id="PF25458"/>
    </source>
</evidence>
<dbReference type="InterPro" id="IPR011989">
    <property type="entry name" value="ARM-like"/>
</dbReference>
<dbReference type="GO" id="GO:0016180">
    <property type="term" value="P:snRNA processing"/>
    <property type="evidence" value="ECO:0007669"/>
    <property type="project" value="TreeGrafter"/>
</dbReference>
<name>A0A238C5G6_9BILA</name>
<keyword evidence="2" id="KW-0539">Nucleus</keyword>
<dbReference type="AlphaFoldDB" id="A0A238C5G6"/>
<gene>
    <name evidence="4" type="ORF">X798_00325</name>
</gene>
<dbReference type="InterPro" id="IPR016024">
    <property type="entry name" value="ARM-type_fold"/>
</dbReference>
<dbReference type="InterPro" id="IPR057412">
    <property type="entry name" value="INTS4_C"/>
</dbReference>
<dbReference type="EMBL" id="KZ269977">
    <property type="protein sequence ID" value="OZC12693.1"/>
    <property type="molecule type" value="Genomic_DNA"/>
</dbReference>
<dbReference type="SUPFAM" id="SSF48371">
    <property type="entry name" value="ARM repeat"/>
    <property type="match status" value="1"/>
</dbReference>
<sequence>MQQGSVSASKYSKELQWRSLHRLKRDRPGEVPQVSKGTLTHEVTKILATVSSSTVLSDPKRPRLHSGSCSQSEKVGLKLSGRIAHVVLEECLKCVETGDKIGIFLRLREFFGEHLSVLSVDSQIYCAKLLIQMAIISKITAISNTCLLYALHICKSTNMKQDMWDEIVFLIADKDKKETSLFHRSGIYTSLLALFEWALAEGLKIGQFMQQMNGVAEESMRSTDQSNRIAAINFFVTCLLKNKEQCSSQEFLWLERLLSKMVEDRDSRVRIAAVKGLSTMAASGRLLNFSIYQQVKNLCENSSKTVRTEALYILKIFADHCPETEIIGRNGAKLRLVDDAFAAVCHAINDVEMSKTRDGASKKPLAYGLRRRRSQGTSEWSTGKKLGEDVPVERFDEEQASIISSGACGAFVTALEDEFMIVRQAGVYSLGQLAADRPFLAAAALDHLADMFNDEIEQVRLDAVRALTPLVVHGILQKEQLDTILTVLDDAFPDSREALRVLLSRSTLGTPDCLRYAIKALLNCMRRFPIDRQSIFNSTHFQSSYSNYNKFGIFEPVRCMSDLGRRHATFVQLLSDELLELHPVFDITEPAVDDQFYLAKLILILNAASAHDPVCSLLPPFVVRHYKFLRCSMPLLVPTIEAFSDDNASSANNLSINKKLTEAGERTRALLEHTYEMMQEASQSRSYQQRMTEKKLLLKDMNALCEGDEGVAGTAQFLSCLLKILMQCELSFKILSYDGDLQTALNAVDEGLRLLERVDNDFSSVDKVMLATLEEFHFQLSILRLAALFDIKPGAYTNAAQLIEVEVIRFKERCRSLAVSPSESMAEVLIGIERLFVATQTKKFISGSSLTALFQSHSVLLQKKFASLGSISIKWAQIVEPSETPSEPIRFVVGLPLGISINILLHNFSKNDISRFRIKTDYPDRSSTLFCPRESDFKEIAAQTYRLLCKVLVQADNLWSDSARVRFGCVLKSQQFMDVMPSSVNGFIRSSCIPVAESPFSNKQAAMEISIQPIQAKASC</sequence>
<dbReference type="PANTHER" id="PTHR20938">
    <property type="entry name" value="INTEGRATOR COMPLEX SUBUNIT 4"/>
    <property type="match status" value="1"/>
</dbReference>
<dbReference type="Pfam" id="PF25458">
    <property type="entry name" value="INTS4_C"/>
    <property type="match status" value="1"/>
</dbReference>
<dbReference type="OrthoDB" id="18190at2759"/>
<evidence type="ECO:0000313" key="4">
    <source>
        <dbReference type="EMBL" id="OZC12693.1"/>
    </source>
</evidence>
<comment type="subcellular location">
    <subcellularLocation>
        <location evidence="1">Nucleus</location>
    </subcellularLocation>
</comment>
<keyword evidence="5" id="KW-1185">Reference proteome</keyword>
<evidence type="ECO:0000256" key="2">
    <source>
        <dbReference type="ARBA" id="ARBA00023242"/>
    </source>
</evidence>
<accession>A0A238C5G6</accession>
<dbReference type="Gene3D" id="1.25.10.10">
    <property type="entry name" value="Leucine-rich Repeat Variant"/>
    <property type="match status" value="2"/>
</dbReference>
<evidence type="ECO:0000313" key="5">
    <source>
        <dbReference type="Proteomes" id="UP000242913"/>
    </source>
</evidence>
<dbReference type="Proteomes" id="UP000242913">
    <property type="component" value="Unassembled WGS sequence"/>
</dbReference>
<dbReference type="GO" id="GO:0032039">
    <property type="term" value="C:integrator complex"/>
    <property type="evidence" value="ECO:0007669"/>
    <property type="project" value="TreeGrafter"/>
</dbReference>